<reference evidence="1" key="1">
    <citation type="submission" date="2021-01" db="EMBL/GenBank/DDBJ databases">
        <authorList>
            <consortium name="Genoscope - CEA"/>
            <person name="William W."/>
        </authorList>
    </citation>
    <scope>NUCLEOTIDE SEQUENCE</scope>
</reference>
<dbReference type="Proteomes" id="UP000688137">
    <property type="component" value="Unassembled WGS sequence"/>
</dbReference>
<sequence>MIPYQNLIRYYILNDQLDYYFPNLNSSACNSQYQLKVALGTNPQLLQQNKSWKFMTDRKWLIYTIFSLNQSQKIIQNPKKFLQSQITKEELEVLKNLDTIRFISKQQRIFTQRLIKISKDTKNQVTDQQIKELKKQQSI</sequence>
<name>A0A8S1JQZ1_PARPR</name>
<dbReference type="AlphaFoldDB" id="A0A8S1JQZ1"/>
<proteinExistence type="predicted"/>
<evidence type="ECO:0000313" key="1">
    <source>
        <dbReference type="EMBL" id="CAD8044307.1"/>
    </source>
</evidence>
<organism evidence="1 2">
    <name type="scientific">Paramecium primaurelia</name>
    <dbReference type="NCBI Taxonomy" id="5886"/>
    <lineage>
        <taxon>Eukaryota</taxon>
        <taxon>Sar</taxon>
        <taxon>Alveolata</taxon>
        <taxon>Ciliophora</taxon>
        <taxon>Intramacronucleata</taxon>
        <taxon>Oligohymenophorea</taxon>
        <taxon>Peniculida</taxon>
        <taxon>Parameciidae</taxon>
        <taxon>Paramecium</taxon>
    </lineage>
</organism>
<dbReference type="EMBL" id="CAJJDM010000003">
    <property type="protein sequence ID" value="CAD8044307.1"/>
    <property type="molecule type" value="Genomic_DNA"/>
</dbReference>
<accession>A0A8S1JQZ1</accession>
<keyword evidence="2" id="KW-1185">Reference proteome</keyword>
<evidence type="ECO:0000313" key="2">
    <source>
        <dbReference type="Proteomes" id="UP000688137"/>
    </source>
</evidence>
<comment type="caution">
    <text evidence="1">The sequence shown here is derived from an EMBL/GenBank/DDBJ whole genome shotgun (WGS) entry which is preliminary data.</text>
</comment>
<gene>
    <name evidence="1" type="ORF">PPRIM_AZ9-3.1.T0060389</name>
</gene>
<protein>
    <submittedName>
        <fullName evidence="1">Uncharacterized protein</fullName>
    </submittedName>
</protein>